<keyword evidence="3" id="KW-0809">Transit peptide</keyword>
<reference evidence="7" key="2">
    <citation type="submission" date="2015-06" db="UniProtKB">
        <authorList>
            <consortium name="EnsemblMetazoa"/>
        </authorList>
    </citation>
    <scope>IDENTIFICATION</scope>
</reference>
<dbReference type="Pfam" id="PF14955">
    <property type="entry name" value="MRP-S24"/>
    <property type="match status" value="1"/>
</dbReference>
<dbReference type="KEGG" id="tut:107366577"/>
<proteinExistence type="inferred from homology"/>
<protein>
    <recommendedName>
        <fullName evidence="9">28S ribosomal protein S24, mitochondrial</fullName>
    </recommendedName>
</protein>
<keyword evidence="5" id="KW-0496">Mitochondrion</keyword>
<comment type="subcellular location">
    <subcellularLocation>
        <location evidence="1">Mitochondrion</location>
    </subcellularLocation>
</comment>
<evidence type="ECO:0000256" key="1">
    <source>
        <dbReference type="ARBA" id="ARBA00004173"/>
    </source>
</evidence>
<gene>
    <name evidence="7" type="primary">107366577</name>
</gene>
<evidence type="ECO:0000313" key="8">
    <source>
        <dbReference type="Proteomes" id="UP000015104"/>
    </source>
</evidence>
<dbReference type="GO" id="GO:0006412">
    <property type="term" value="P:translation"/>
    <property type="evidence" value="ECO:0007669"/>
    <property type="project" value="TreeGrafter"/>
</dbReference>
<dbReference type="OMA" id="FLQGYTE"/>
<organism evidence="7 8">
    <name type="scientific">Tetranychus urticae</name>
    <name type="common">Two-spotted spider mite</name>
    <dbReference type="NCBI Taxonomy" id="32264"/>
    <lineage>
        <taxon>Eukaryota</taxon>
        <taxon>Metazoa</taxon>
        <taxon>Ecdysozoa</taxon>
        <taxon>Arthropoda</taxon>
        <taxon>Chelicerata</taxon>
        <taxon>Arachnida</taxon>
        <taxon>Acari</taxon>
        <taxon>Acariformes</taxon>
        <taxon>Trombidiformes</taxon>
        <taxon>Prostigmata</taxon>
        <taxon>Eleutherengona</taxon>
        <taxon>Raphignathae</taxon>
        <taxon>Tetranychoidea</taxon>
        <taxon>Tetranychidae</taxon>
        <taxon>Tetranychus</taxon>
    </lineage>
</organism>
<accession>T1KQU9</accession>
<dbReference type="OrthoDB" id="5950413at2759"/>
<dbReference type="EnsemblMetazoa" id="tetur18g01240.1">
    <property type="protein sequence ID" value="tetur18g01240.1"/>
    <property type="gene ID" value="tetur18g01240"/>
</dbReference>
<evidence type="ECO:0000256" key="6">
    <source>
        <dbReference type="ARBA" id="ARBA00023274"/>
    </source>
</evidence>
<comment type="similarity">
    <text evidence="2">Belongs to the universal ribosomal protein uS3 family.</text>
</comment>
<dbReference type="PANTHER" id="PTHR21244:SF1">
    <property type="entry name" value="SMALL RIBOSOMAL SUBUNIT PROTEIN US3M"/>
    <property type="match status" value="1"/>
</dbReference>
<dbReference type="InterPro" id="IPR026146">
    <property type="entry name" value="Ribosomal_uS3m"/>
</dbReference>
<name>T1KQU9_TETUR</name>
<evidence type="ECO:0000256" key="5">
    <source>
        <dbReference type="ARBA" id="ARBA00023128"/>
    </source>
</evidence>
<dbReference type="GO" id="GO:0005739">
    <property type="term" value="C:mitochondrion"/>
    <property type="evidence" value="ECO:0007669"/>
    <property type="project" value="UniProtKB-SubCell"/>
</dbReference>
<dbReference type="HOGENOM" id="CLU_134150_1_0_1"/>
<evidence type="ECO:0000256" key="2">
    <source>
        <dbReference type="ARBA" id="ARBA00010761"/>
    </source>
</evidence>
<dbReference type="GO" id="GO:1990904">
    <property type="term" value="C:ribonucleoprotein complex"/>
    <property type="evidence" value="ECO:0007669"/>
    <property type="project" value="UniProtKB-KW"/>
</dbReference>
<dbReference type="AlphaFoldDB" id="T1KQU9"/>
<dbReference type="Proteomes" id="UP000015104">
    <property type="component" value="Unassembled WGS sequence"/>
</dbReference>
<evidence type="ECO:0000256" key="3">
    <source>
        <dbReference type="ARBA" id="ARBA00022946"/>
    </source>
</evidence>
<evidence type="ECO:0000313" key="7">
    <source>
        <dbReference type="EnsemblMetazoa" id="tetur18g01240.1"/>
    </source>
</evidence>
<keyword evidence="4" id="KW-0689">Ribosomal protein</keyword>
<evidence type="ECO:0000256" key="4">
    <source>
        <dbReference type="ARBA" id="ARBA00022980"/>
    </source>
</evidence>
<reference evidence="8" key="1">
    <citation type="submission" date="2011-08" db="EMBL/GenBank/DDBJ databases">
        <authorList>
            <person name="Rombauts S."/>
        </authorList>
    </citation>
    <scope>NUCLEOTIDE SEQUENCE</scope>
    <source>
        <strain evidence="8">London</strain>
    </source>
</reference>
<dbReference type="eggNOG" id="ENOG502RXU1">
    <property type="taxonomic scope" value="Eukaryota"/>
</dbReference>
<keyword evidence="8" id="KW-1185">Reference proteome</keyword>
<dbReference type="PANTHER" id="PTHR21244">
    <property type="entry name" value="MITOCHONDRIAL 28S RIBOSOMAL PROTEIN S24"/>
    <property type="match status" value="1"/>
</dbReference>
<dbReference type="STRING" id="32264.T1KQU9"/>
<sequence length="179" mass="20287">MLLNSCVGRFVNLQLSVCSSIKGSLQSGSTISWVRNFQTTSCLHKVVVARPKKTKRRTNPVTYEEIHPPHFIAVRKGFNSLNTSNLLAGTRSGETAIEDMFIRKFIEGTWHRLLLGKLIIKRRANLIILSGFFHQSLAPSKFYFLQGYTEEILAYVLKCPVKMEIMTCSDRKALVVTHV</sequence>
<keyword evidence="6" id="KW-0687">Ribonucleoprotein</keyword>
<evidence type="ECO:0008006" key="9">
    <source>
        <dbReference type="Google" id="ProtNLM"/>
    </source>
</evidence>
<dbReference type="GO" id="GO:0005840">
    <property type="term" value="C:ribosome"/>
    <property type="evidence" value="ECO:0007669"/>
    <property type="project" value="UniProtKB-KW"/>
</dbReference>
<dbReference type="EMBL" id="CAEY01000381">
    <property type="status" value="NOT_ANNOTATED_CDS"/>
    <property type="molecule type" value="Genomic_DNA"/>
</dbReference>